<dbReference type="GO" id="GO:0005524">
    <property type="term" value="F:ATP binding"/>
    <property type="evidence" value="ECO:0007669"/>
    <property type="project" value="UniProtKB-UniRule"/>
</dbReference>
<accession>A0A1F6GEF8</accession>
<keyword evidence="5 8" id="KW-0067">ATP-binding</keyword>
<dbReference type="InterPro" id="IPR024633">
    <property type="entry name" value="DnaA_N_dom"/>
</dbReference>
<evidence type="ECO:0000256" key="8">
    <source>
        <dbReference type="HAMAP-Rule" id="MF_00377"/>
    </source>
</evidence>
<feature type="domain" description="Chromosomal replication initiator DnaA C-terminal" evidence="13">
    <location>
        <begin position="355"/>
        <end position="424"/>
    </location>
</feature>
<dbReference type="GO" id="GO:0003688">
    <property type="term" value="F:DNA replication origin binding"/>
    <property type="evidence" value="ECO:0007669"/>
    <property type="project" value="UniProtKB-UniRule"/>
</dbReference>
<evidence type="ECO:0000256" key="6">
    <source>
        <dbReference type="ARBA" id="ARBA00023121"/>
    </source>
</evidence>
<dbReference type="Gene3D" id="1.10.8.60">
    <property type="match status" value="1"/>
</dbReference>
<evidence type="ECO:0000256" key="10">
    <source>
        <dbReference type="RuleBase" id="RU000577"/>
    </source>
</evidence>
<dbReference type="GO" id="GO:0005737">
    <property type="term" value="C:cytoplasm"/>
    <property type="evidence" value="ECO:0007669"/>
    <property type="project" value="UniProtKB-SubCell"/>
</dbReference>
<dbReference type="PRINTS" id="PR00051">
    <property type="entry name" value="DNAA"/>
</dbReference>
<dbReference type="InterPro" id="IPR038454">
    <property type="entry name" value="DnaA_N_sf"/>
</dbReference>
<dbReference type="InterPro" id="IPR010921">
    <property type="entry name" value="Trp_repressor/repl_initiator"/>
</dbReference>
<comment type="caution">
    <text evidence="14">The sequence shown here is derived from an EMBL/GenBank/DDBJ whole genome shotgun (WGS) entry which is preliminary data.</text>
</comment>
<evidence type="ECO:0000256" key="11">
    <source>
        <dbReference type="RuleBase" id="RU004227"/>
    </source>
</evidence>
<dbReference type="STRING" id="1817772.A2527_01895"/>
<dbReference type="Pfam" id="PF08299">
    <property type="entry name" value="Bac_DnaA_C"/>
    <property type="match status" value="1"/>
</dbReference>
<evidence type="ECO:0000313" key="14">
    <source>
        <dbReference type="EMBL" id="OGG96490.1"/>
    </source>
</evidence>
<evidence type="ECO:0000256" key="9">
    <source>
        <dbReference type="NCBIfam" id="TIGR00362"/>
    </source>
</evidence>
<dbReference type="Gene3D" id="3.30.300.180">
    <property type="match status" value="1"/>
</dbReference>
<evidence type="ECO:0000256" key="4">
    <source>
        <dbReference type="ARBA" id="ARBA00022741"/>
    </source>
</evidence>
<dbReference type="Pfam" id="PF11638">
    <property type="entry name" value="DnaA_N"/>
    <property type="match status" value="1"/>
</dbReference>
<dbReference type="SMART" id="SM00760">
    <property type="entry name" value="Bac_DnaA_C"/>
    <property type="match status" value="1"/>
</dbReference>
<feature type="binding site" evidence="8">
    <location>
        <position position="159"/>
    </location>
    <ligand>
        <name>ATP</name>
        <dbReference type="ChEBI" id="CHEBI:30616"/>
    </ligand>
</feature>
<sequence length="447" mass="51123">MNQTEIENRFSELKSRLKEELEPDEFEAWVLPLELVSITPSKVELGGMNQFFCNFIKNHHQPLLREKIFLGFESLGLEKDFALSIQVGNLKSNKKGQKAHPLTKVDLDFGFNPKYSFDHFVNGGNSDMAFAAARSVGDNIKSSQYNPLFICGDVGLGKTHLLQAIGLRGIETAQTERIRYATCQEFINEVIEGIRFQKIAKVRAKYRNVDLLLIDDIQFLENKEATQEEFFHLFNDLIHNKKQIVVTSDRYPREIKHLEERLVSRFNSGMVARIYPPDLETRAAIIRDKATTKGLPLSEEIIRFLANTIKSNVRDLEGILVHIEANKSLLGQEITLEQVKRVLKEVLNLESDPKSLENIIKMVSSRFDVKPSDLKSDKRTQEISKPRQIAMYICREATDFSFPAIAEHFGGKNHTTVIQAHKKTKELIDNDPEIRQTINAILREIST</sequence>
<evidence type="ECO:0000256" key="3">
    <source>
        <dbReference type="ARBA" id="ARBA00022705"/>
    </source>
</evidence>
<dbReference type="GO" id="GO:0005886">
    <property type="term" value="C:plasma membrane"/>
    <property type="evidence" value="ECO:0007669"/>
    <property type="project" value="TreeGrafter"/>
</dbReference>
<keyword evidence="6 8" id="KW-0446">Lipid-binding</keyword>
<evidence type="ECO:0000259" key="13">
    <source>
        <dbReference type="SMART" id="SM00760"/>
    </source>
</evidence>
<feature type="binding site" evidence="8">
    <location>
        <position position="157"/>
    </location>
    <ligand>
        <name>ATP</name>
        <dbReference type="ChEBI" id="CHEBI:30616"/>
    </ligand>
</feature>
<feature type="domain" description="AAA+ ATPase" evidence="12">
    <location>
        <begin position="144"/>
        <end position="278"/>
    </location>
</feature>
<dbReference type="Pfam" id="PF00308">
    <property type="entry name" value="Bac_DnaA"/>
    <property type="match status" value="1"/>
</dbReference>
<dbReference type="Gene3D" id="3.40.50.300">
    <property type="entry name" value="P-loop containing nucleotide triphosphate hydrolases"/>
    <property type="match status" value="1"/>
</dbReference>
<comment type="function">
    <text evidence="8 10">Plays an essential role in the initiation and regulation of chromosomal replication. ATP-DnaA binds to the origin of replication (oriC) to initiate formation of the DNA replication initiation complex once per cell cycle. Binds the DnaA box (a 9 base pair repeat at the origin) and separates the double-stranded (ds)DNA. Forms a right-handed helical filament on oriC DNA; dsDNA binds to the exterior of the filament while single-stranded (ss)DNA is stabiized in the filament's interior. The ATP-DnaA-oriC complex binds and stabilizes one strand of the AT-rich DNA unwinding element (DUE), permitting loading of DNA polymerase. After initiation quickly degrades to an ADP-DnaA complex that is not apt for DNA replication. Binds acidic phospholipids.</text>
</comment>
<dbReference type="SUPFAM" id="SSF48295">
    <property type="entry name" value="TrpR-like"/>
    <property type="match status" value="1"/>
</dbReference>
<dbReference type="InterPro" id="IPR001957">
    <property type="entry name" value="Chromosome_initiator_DnaA"/>
</dbReference>
<dbReference type="InterPro" id="IPR013159">
    <property type="entry name" value="DnaA_C"/>
</dbReference>
<feature type="region of interest" description="Domain IV, binds dsDNA" evidence="8">
    <location>
        <begin position="328"/>
        <end position="447"/>
    </location>
</feature>
<comment type="domain">
    <text evidence="8">Domain I is involved in oligomerization and binding regulators, domain II is flexibile and of varying length in different bacteria, domain III forms the AAA+ region, while domain IV binds dsDNA.</text>
</comment>
<dbReference type="SUPFAM" id="SSF52540">
    <property type="entry name" value="P-loop containing nucleoside triphosphate hydrolases"/>
    <property type="match status" value="1"/>
</dbReference>
<dbReference type="InterPro" id="IPR003593">
    <property type="entry name" value="AAA+_ATPase"/>
</dbReference>
<protein>
    <recommendedName>
        <fullName evidence="8 9">Chromosomal replication initiator protein DnaA</fullName>
    </recommendedName>
</protein>
<comment type="similarity">
    <text evidence="1 8 11">Belongs to the DnaA family.</text>
</comment>
<dbReference type="InterPro" id="IPR027417">
    <property type="entry name" value="P-loop_NTPase"/>
</dbReference>
<feature type="binding site" evidence="8">
    <location>
        <position position="158"/>
    </location>
    <ligand>
        <name>ATP</name>
        <dbReference type="ChEBI" id="CHEBI:30616"/>
    </ligand>
</feature>
<evidence type="ECO:0000259" key="12">
    <source>
        <dbReference type="SMART" id="SM00382"/>
    </source>
</evidence>
<keyword evidence="2 8" id="KW-0963">Cytoplasm</keyword>
<gene>
    <name evidence="8" type="primary">dnaA</name>
    <name evidence="14" type="ORF">A2527_01895</name>
</gene>
<feature type="region of interest" description="Domain I, interacts with DnaA modulators" evidence="8">
    <location>
        <begin position="1"/>
        <end position="99"/>
    </location>
</feature>
<dbReference type="AlphaFoldDB" id="A0A1F6GEF8"/>
<dbReference type="SMART" id="SM00382">
    <property type="entry name" value="AAA"/>
    <property type="match status" value="1"/>
</dbReference>
<dbReference type="GO" id="GO:0008289">
    <property type="term" value="F:lipid binding"/>
    <property type="evidence" value="ECO:0007669"/>
    <property type="project" value="UniProtKB-KW"/>
</dbReference>
<dbReference type="PANTHER" id="PTHR30050">
    <property type="entry name" value="CHROMOSOMAL REPLICATION INITIATOR PROTEIN DNAA"/>
    <property type="match status" value="1"/>
</dbReference>
<dbReference type="HAMAP" id="MF_00377">
    <property type="entry name" value="DnaA_bact"/>
    <property type="match status" value="1"/>
</dbReference>
<keyword evidence="4 8" id="KW-0547">Nucleotide-binding</keyword>
<feature type="binding site" evidence="8">
    <location>
        <position position="155"/>
    </location>
    <ligand>
        <name>ATP</name>
        <dbReference type="ChEBI" id="CHEBI:30616"/>
    </ligand>
</feature>
<dbReference type="Proteomes" id="UP000178449">
    <property type="component" value="Unassembled WGS sequence"/>
</dbReference>
<keyword evidence="7 8" id="KW-0238">DNA-binding</keyword>
<dbReference type="PANTHER" id="PTHR30050:SF2">
    <property type="entry name" value="CHROMOSOMAL REPLICATION INITIATOR PROTEIN DNAA"/>
    <property type="match status" value="1"/>
</dbReference>
<dbReference type="InterPro" id="IPR020591">
    <property type="entry name" value="Chromosome_initiator_DnaA-like"/>
</dbReference>
<dbReference type="InterPro" id="IPR013317">
    <property type="entry name" value="DnaA_dom"/>
</dbReference>
<proteinExistence type="inferred from homology"/>
<evidence type="ECO:0000256" key="5">
    <source>
        <dbReference type="ARBA" id="ARBA00022840"/>
    </source>
</evidence>
<dbReference type="GO" id="GO:0006275">
    <property type="term" value="P:regulation of DNA replication"/>
    <property type="evidence" value="ECO:0007669"/>
    <property type="project" value="UniProtKB-UniRule"/>
</dbReference>
<dbReference type="CDD" id="cd06571">
    <property type="entry name" value="Bac_DnaA_C"/>
    <property type="match status" value="1"/>
</dbReference>
<organism evidence="14 15">
    <name type="scientific">Candidatus Lambdaproteobacteria bacterium RIFOXYD2_FULL_50_16</name>
    <dbReference type="NCBI Taxonomy" id="1817772"/>
    <lineage>
        <taxon>Bacteria</taxon>
        <taxon>Pseudomonadati</taxon>
        <taxon>Pseudomonadota</taxon>
        <taxon>Candidatus Lambdaproteobacteria</taxon>
    </lineage>
</organism>
<evidence type="ECO:0000256" key="7">
    <source>
        <dbReference type="ARBA" id="ARBA00023125"/>
    </source>
</evidence>
<comment type="subunit">
    <text evidence="8">Oligomerizes as a right-handed, spiral filament on DNA at oriC.</text>
</comment>
<evidence type="ECO:0000256" key="1">
    <source>
        <dbReference type="ARBA" id="ARBA00006583"/>
    </source>
</evidence>
<name>A0A1F6GEF8_9PROT</name>
<evidence type="ECO:0000256" key="2">
    <source>
        <dbReference type="ARBA" id="ARBA00022490"/>
    </source>
</evidence>
<keyword evidence="3 8" id="KW-0235">DNA replication</keyword>
<reference evidence="14 15" key="1">
    <citation type="journal article" date="2016" name="Nat. Commun.">
        <title>Thousands of microbial genomes shed light on interconnected biogeochemical processes in an aquifer system.</title>
        <authorList>
            <person name="Anantharaman K."/>
            <person name="Brown C.T."/>
            <person name="Hug L.A."/>
            <person name="Sharon I."/>
            <person name="Castelle C.J."/>
            <person name="Probst A.J."/>
            <person name="Thomas B.C."/>
            <person name="Singh A."/>
            <person name="Wilkins M.J."/>
            <person name="Karaoz U."/>
            <person name="Brodie E.L."/>
            <person name="Williams K.H."/>
            <person name="Hubbard S.S."/>
            <person name="Banfield J.F."/>
        </authorList>
    </citation>
    <scope>NUCLEOTIDE SEQUENCE [LARGE SCALE GENOMIC DNA]</scope>
</reference>
<evidence type="ECO:0000313" key="15">
    <source>
        <dbReference type="Proteomes" id="UP000178449"/>
    </source>
</evidence>
<comment type="caution">
    <text evidence="8">Lacks conserved residue(s) required for the propagation of feature annotation.</text>
</comment>
<comment type="subcellular location">
    <subcellularLocation>
        <location evidence="8">Cytoplasm</location>
    </subcellularLocation>
</comment>
<dbReference type="GO" id="GO:0006270">
    <property type="term" value="P:DNA replication initiation"/>
    <property type="evidence" value="ECO:0007669"/>
    <property type="project" value="UniProtKB-UniRule"/>
</dbReference>
<dbReference type="NCBIfam" id="TIGR00362">
    <property type="entry name" value="DnaA"/>
    <property type="match status" value="1"/>
</dbReference>
<dbReference type="CDD" id="cd00009">
    <property type="entry name" value="AAA"/>
    <property type="match status" value="1"/>
</dbReference>
<dbReference type="Gene3D" id="1.10.1750.10">
    <property type="match status" value="1"/>
</dbReference>
<dbReference type="EMBL" id="MFNE01000012">
    <property type="protein sequence ID" value="OGG96490.1"/>
    <property type="molecule type" value="Genomic_DNA"/>
</dbReference>